<dbReference type="EMBL" id="JAPMOS010000020">
    <property type="protein sequence ID" value="KAJ4459320.1"/>
    <property type="molecule type" value="Genomic_DNA"/>
</dbReference>
<keyword evidence="2" id="KW-1185">Reference proteome</keyword>
<evidence type="ECO:0000313" key="2">
    <source>
        <dbReference type="Proteomes" id="UP001141327"/>
    </source>
</evidence>
<reference evidence="1" key="1">
    <citation type="journal article" date="2022" name="bioRxiv">
        <title>Genomics of Preaxostyla Flagellates Illuminates Evolutionary Transitions and the Path Towards Mitochondrial Loss.</title>
        <authorList>
            <person name="Novak L.V.F."/>
            <person name="Treitli S.C."/>
            <person name="Pyrih J."/>
            <person name="Halakuc P."/>
            <person name="Pipaliya S.V."/>
            <person name="Vacek V."/>
            <person name="Brzon O."/>
            <person name="Soukal P."/>
            <person name="Eme L."/>
            <person name="Dacks J.B."/>
            <person name="Karnkowska A."/>
            <person name="Elias M."/>
            <person name="Hampl V."/>
        </authorList>
    </citation>
    <scope>NUCLEOTIDE SEQUENCE</scope>
    <source>
        <strain evidence="1">RCP-MX</strain>
    </source>
</reference>
<evidence type="ECO:0008006" key="3">
    <source>
        <dbReference type="Google" id="ProtNLM"/>
    </source>
</evidence>
<dbReference type="Proteomes" id="UP001141327">
    <property type="component" value="Unassembled WGS sequence"/>
</dbReference>
<comment type="caution">
    <text evidence="1">The sequence shown here is derived from an EMBL/GenBank/DDBJ whole genome shotgun (WGS) entry which is preliminary data.</text>
</comment>
<name>A0ABQ8UP85_9EUKA</name>
<evidence type="ECO:0000313" key="1">
    <source>
        <dbReference type="EMBL" id="KAJ4459320.1"/>
    </source>
</evidence>
<protein>
    <recommendedName>
        <fullName evidence="3">Protein kinase domain-containing protein</fullName>
    </recommendedName>
</protein>
<organism evidence="1 2">
    <name type="scientific">Paratrimastix pyriformis</name>
    <dbReference type="NCBI Taxonomy" id="342808"/>
    <lineage>
        <taxon>Eukaryota</taxon>
        <taxon>Metamonada</taxon>
        <taxon>Preaxostyla</taxon>
        <taxon>Paratrimastigidae</taxon>
        <taxon>Paratrimastix</taxon>
    </lineage>
</organism>
<accession>A0ABQ8UP85</accession>
<proteinExistence type="predicted"/>
<gene>
    <name evidence="1" type="ORF">PAPYR_4610</name>
</gene>
<sequence length="386" mass="42315">MWFDVFDMLDAMQQQLDSQPARVRQKSKIDATFVPSGPTAAGSDDADVALLLLERAQGRYTPYTPLPPVDRAVDSLRRLAGLPFESPADEGLGGYGILPNSVILSCLPASEREQWQFMTPRPPVVARSLFHGKGAYLKLVTGDVFNNTPEPIRGKALQTRIQYIQTSNCLYLSSGVTSRGDLLQVQIILLPYVLSEIPDFGHTLADPAFRPRTPAAVGAVARVLLYQVHQLATIPGGRAHCDLRLPNLCWDGTDPTSLRIIDFDRVRSFSGPAPKCMAAPSSPPSIVRAAPLTLHQLACCILELADTPEMLNEQFLIPSYYARFLGGEMADQVSPILERLLPDSNQSPEAELDWSPEVEDQRALDCLQEALAWVRQHGGVPGVQPL</sequence>